<reference evidence="2" key="1">
    <citation type="submission" date="2019-02" db="EMBL/GenBank/DDBJ databases">
        <authorList>
            <person name="Gruber-Vodicka R. H."/>
            <person name="Seah K. B. B."/>
        </authorList>
    </citation>
    <scope>NUCLEOTIDE SEQUENCE</scope>
    <source>
        <strain evidence="2">BECK_S127</strain>
    </source>
</reference>
<name>A0A451BSH1_9GAMM</name>
<gene>
    <name evidence="2" type="ORF">BECKSD772D_GA0070982_12761</name>
</gene>
<organism evidence="2">
    <name type="scientific">Candidatus Kentrum sp. SD</name>
    <dbReference type="NCBI Taxonomy" id="2126332"/>
    <lineage>
        <taxon>Bacteria</taxon>
        <taxon>Pseudomonadati</taxon>
        <taxon>Pseudomonadota</taxon>
        <taxon>Gammaproteobacteria</taxon>
        <taxon>Candidatus Kentrum</taxon>
    </lineage>
</organism>
<dbReference type="EMBL" id="CAADHB010000276">
    <property type="protein sequence ID" value="VFK81261.1"/>
    <property type="molecule type" value="Genomic_DNA"/>
</dbReference>
<feature type="compositionally biased region" description="Polar residues" evidence="1">
    <location>
        <begin position="1"/>
        <end position="10"/>
    </location>
</feature>
<evidence type="ECO:0000256" key="1">
    <source>
        <dbReference type="SAM" id="MobiDB-lite"/>
    </source>
</evidence>
<evidence type="ECO:0000313" key="2">
    <source>
        <dbReference type="EMBL" id="VFK81261.1"/>
    </source>
</evidence>
<accession>A0A451BSH1</accession>
<sequence length="302" mass="30871">MKIRLQSRSVRGTGHDERNRRSRSSECARPLPFGTPFTYAINETTDRTLGASQLTGLLDAGTDVVLQASNDITVSNPITVNNGSGDGGHLTLQAGRSLLLDANVTTDNGNNLTLIANDANANGVAAAQRDAGAAVITMADGVAIDAGTGNVLMELRDGAGRTGAAAQSGDITLRAISARTITAVNADPTAGSGIILESDALTANATTGDGIVLAGDDFTNNAGSSALAVGSGSRWLVWSGNPANDTRSGLAYDFDQYNATYGATTPVASTGNGFLYTLAPSACPPTSSLRDRTREIIASIPR</sequence>
<feature type="region of interest" description="Disordered" evidence="1">
    <location>
        <begin position="1"/>
        <end position="30"/>
    </location>
</feature>
<feature type="compositionally biased region" description="Basic and acidic residues" evidence="1">
    <location>
        <begin position="13"/>
        <end position="26"/>
    </location>
</feature>
<protein>
    <submittedName>
        <fullName evidence="2">Uncharacterized protein</fullName>
    </submittedName>
</protein>
<proteinExistence type="predicted"/>
<dbReference type="AlphaFoldDB" id="A0A451BSH1"/>